<sequence length="139" mass="16305">MNWGNKITLVFVGFVILIITMVIFSMKQEFHMVEENYYEEEIAYQGKMDEIRNGNDWKGVVSVKQEGGNLALQFEGAAKVNGKIQFYRPSDADLDFFVPISEEINIPIEKFKAGNWKVSFNWEADEKKYFKEEQIFIQR</sequence>
<dbReference type="AlphaFoldDB" id="A0A1X7KY20"/>
<dbReference type="OrthoDB" id="1493774at2"/>
<dbReference type="STRING" id="1028.SAMN05661096_03250"/>
<dbReference type="EMBL" id="FXAW01000007">
    <property type="protein sequence ID" value="SMG46237.1"/>
    <property type="molecule type" value="Genomic_DNA"/>
</dbReference>
<keyword evidence="1" id="KW-0812">Transmembrane</keyword>
<evidence type="ECO:0000313" key="3">
    <source>
        <dbReference type="Proteomes" id="UP000193804"/>
    </source>
</evidence>
<proteinExistence type="predicted"/>
<dbReference type="Pfam" id="PF05751">
    <property type="entry name" value="FixH"/>
    <property type="match status" value="1"/>
</dbReference>
<protein>
    <submittedName>
        <fullName evidence="2">FixH protein</fullName>
    </submittedName>
</protein>
<gene>
    <name evidence="2" type="ORF">SAMN05661096_03250</name>
</gene>
<keyword evidence="1" id="KW-0472">Membrane</keyword>
<name>A0A1X7KY20_9BACT</name>
<dbReference type="InterPro" id="IPR008620">
    <property type="entry name" value="FixH"/>
</dbReference>
<evidence type="ECO:0000313" key="2">
    <source>
        <dbReference type="EMBL" id="SMG46237.1"/>
    </source>
</evidence>
<dbReference type="RefSeq" id="WP_085518385.1">
    <property type="nucleotide sequence ID" value="NZ_FXAW01000007.1"/>
</dbReference>
<feature type="transmembrane region" description="Helical" evidence="1">
    <location>
        <begin position="6"/>
        <end position="24"/>
    </location>
</feature>
<keyword evidence="1" id="KW-1133">Transmembrane helix</keyword>
<keyword evidence="3" id="KW-1185">Reference proteome</keyword>
<reference evidence="3" key="1">
    <citation type="submission" date="2017-04" db="EMBL/GenBank/DDBJ databases">
        <authorList>
            <person name="Varghese N."/>
            <person name="Submissions S."/>
        </authorList>
    </citation>
    <scope>NUCLEOTIDE SEQUENCE [LARGE SCALE GENOMIC DNA]</scope>
    <source>
        <strain evidence="3">DSM 4125</strain>
    </source>
</reference>
<accession>A0A1X7KY20</accession>
<evidence type="ECO:0000256" key="1">
    <source>
        <dbReference type="SAM" id="Phobius"/>
    </source>
</evidence>
<organism evidence="2 3">
    <name type="scientific">Marivirga sericea</name>
    <dbReference type="NCBI Taxonomy" id="1028"/>
    <lineage>
        <taxon>Bacteria</taxon>
        <taxon>Pseudomonadati</taxon>
        <taxon>Bacteroidota</taxon>
        <taxon>Cytophagia</taxon>
        <taxon>Cytophagales</taxon>
        <taxon>Marivirgaceae</taxon>
        <taxon>Marivirga</taxon>
    </lineage>
</organism>
<dbReference type="Proteomes" id="UP000193804">
    <property type="component" value="Unassembled WGS sequence"/>
</dbReference>